<dbReference type="SUPFAM" id="SSF56349">
    <property type="entry name" value="DNA breaking-rejoining enzymes"/>
    <property type="match status" value="1"/>
</dbReference>
<evidence type="ECO:0000313" key="3">
    <source>
        <dbReference type="Proteomes" id="UP001156905"/>
    </source>
</evidence>
<dbReference type="Proteomes" id="UP001156905">
    <property type="component" value="Unassembled WGS sequence"/>
</dbReference>
<comment type="caution">
    <text evidence="2">The sequence shown here is derived from an EMBL/GenBank/DDBJ whole genome shotgun (WGS) entry which is preliminary data.</text>
</comment>
<organism evidence="2 3">
    <name type="scientific">Bradyrhizobium iriomotense</name>
    <dbReference type="NCBI Taxonomy" id="441950"/>
    <lineage>
        <taxon>Bacteria</taxon>
        <taxon>Pseudomonadati</taxon>
        <taxon>Pseudomonadota</taxon>
        <taxon>Alphaproteobacteria</taxon>
        <taxon>Hyphomicrobiales</taxon>
        <taxon>Nitrobacteraceae</taxon>
        <taxon>Bradyrhizobium</taxon>
    </lineage>
</organism>
<reference evidence="3" key="1">
    <citation type="journal article" date="2019" name="Int. J. Syst. Evol. Microbiol.">
        <title>The Global Catalogue of Microorganisms (GCM) 10K type strain sequencing project: providing services to taxonomists for standard genome sequencing and annotation.</title>
        <authorList>
            <consortium name="The Broad Institute Genomics Platform"/>
            <consortium name="The Broad Institute Genome Sequencing Center for Infectious Disease"/>
            <person name="Wu L."/>
            <person name="Ma J."/>
        </authorList>
    </citation>
    <scope>NUCLEOTIDE SEQUENCE [LARGE SCALE GENOMIC DNA]</scope>
    <source>
        <strain evidence="3">NBRC 102520</strain>
    </source>
</reference>
<gene>
    <name evidence="2" type="ORF">GCM10007857_41270</name>
</gene>
<keyword evidence="1" id="KW-0233">DNA recombination</keyword>
<dbReference type="InterPro" id="IPR011010">
    <property type="entry name" value="DNA_brk_join_enz"/>
</dbReference>
<name>A0ABQ6B0P7_9BRAD</name>
<evidence type="ECO:0008006" key="4">
    <source>
        <dbReference type="Google" id="ProtNLM"/>
    </source>
</evidence>
<dbReference type="InterPro" id="IPR013762">
    <property type="entry name" value="Integrase-like_cat_sf"/>
</dbReference>
<proteinExistence type="predicted"/>
<dbReference type="Gene3D" id="1.10.443.10">
    <property type="entry name" value="Intergrase catalytic core"/>
    <property type="match status" value="1"/>
</dbReference>
<sequence>MPTDKRQNDSTSSQQQWRFELGGYYLERPHPEHLGFWYACRYDPGTRQVRRRSLKTTDFEDAKVRLAALVASAPTSTNRIGPPGPDQVLTVAALKAYLDERGSHIASEDAAERAVELFTDYLASISKIDAPVAFWTPARQLKLAKWCVEKHQHSAGYIERLFNVMRSAFNDACVTKIRLDAVGNEVETALMSHAPKIVWKREAIASELKIPARRPRPATLSVEQMAAVLDSLKTPHLFRFAIMSLCTWARPQAIIDFDPATQVDWNGGVIDLAPVGWVPTKKRRPRQPLTGCLAGWLPLWSKEDEARRAAALAENRTPPELGLIVYKGKRVATVKRAFRRIGSELGLMGFSQYSLRHFMADQIKKLFRNVPREQRSLWMGHVVRDGSRTTANYESDDPDMLADVALATDCVIALIQQHCARRLFAVDVLLTKKDLQAIGARVIPEMLRKQRVNGGHDRDRTCDPYHVKVVLSR</sequence>
<accession>A0ABQ6B0P7</accession>
<dbReference type="EMBL" id="BSOW01000014">
    <property type="protein sequence ID" value="GLR87416.1"/>
    <property type="molecule type" value="Genomic_DNA"/>
</dbReference>
<evidence type="ECO:0000256" key="1">
    <source>
        <dbReference type="ARBA" id="ARBA00023172"/>
    </source>
</evidence>
<evidence type="ECO:0000313" key="2">
    <source>
        <dbReference type="EMBL" id="GLR87416.1"/>
    </source>
</evidence>
<keyword evidence="3" id="KW-1185">Reference proteome</keyword>
<protein>
    <recommendedName>
        <fullName evidence="4">Tyr recombinase domain-containing protein</fullName>
    </recommendedName>
</protein>